<dbReference type="Gene3D" id="3.30.565.10">
    <property type="entry name" value="Histidine kinase-like ATPase, C-terminal domain"/>
    <property type="match status" value="1"/>
</dbReference>
<evidence type="ECO:0000259" key="10">
    <source>
        <dbReference type="PROSITE" id="PS50112"/>
    </source>
</evidence>
<dbReference type="InterPro" id="IPR004358">
    <property type="entry name" value="Sig_transdc_His_kin-like_C"/>
</dbReference>
<comment type="subcellular location">
    <subcellularLocation>
        <location evidence="2">Cell membrane</location>
    </subcellularLocation>
</comment>
<dbReference type="SMART" id="SM00086">
    <property type="entry name" value="PAC"/>
    <property type="match status" value="2"/>
</dbReference>
<proteinExistence type="predicted"/>
<keyword evidence="13" id="KW-1185">Reference proteome</keyword>
<evidence type="ECO:0000256" key="5">
    <source>
        <dbReference type="ARBA" id="ARBA00022679"/>
    </source>
</evidence>
<dbReference type="GO" id="GO:0005886">
    <property type="term" value="C:plasma membrane"/>
    <property type="evidence" value="ECO:0007669"/>
    <property type="project" value="UniProtKB-SubCell"/>
</dbReference>
<comment type="catalytic activity">
    <reaction evidence="1">
        <text>ATP + protein L-histidine = ADP + protein N-phospho-L-histidine.</text>
        <dbReference type="EC" id="2.7.13.3"/>
    </reaction>
</comment>
<dbReference type="Proteomes" id="UP000239415">
    <property type="component" value="Unassembled WGS sequence"/>
</dbReference>
<dbReference type="InterPro" id="IPR003661">
    <property type="entry name" value="HisK_dim/P_dom"/>
</dbReference>
<dbReference type="InterPro" id="IPR000014">
    <property type="entry name" value="PAS"/>
</dbReference>
<name>A0A2T0JM24_9ACTN</name>
<evidence type="ECO:0000256" key="2">
    <source>
        <dbReference type="ARBA" id="ARBA00004236"/>
    </source>
</evidence>
<dbReference type="InterPro" id="IPR013655">
    <property type="entry name" value="PAS_fold_3"/>
</dbReference>
<dbReference type="Gene3D" id="3.30.450.40">
    <property type="match status" value="1"/>
</dbReference>
<feature type="domain" description="Histidine kinase" evidence="9">
    <location>
        <begin position="442"/>
        <end position="650"/>
    </location>
</feature>
<dbReference type="Pfam" id="PF13185">
    <property type="entry name" value="GAF_2"/>
    <property type="match status" value="1"/>
</dbReference>
<dbReference type="InterPro" id="IPR001610">
    <property type="entry name" value="PAC"/>
</dbReference>
<dbReference type="SUPFAM" id="SSF47384">
    <property type="entry name" value="Homodimeric domain of signal transducing histidine kinase"/>
    <property type="match status" value="1"/>
</dbReference>
<dbReference type="Pfam" id="PF00512">
    <property type="entry name" value="HisKA"/>
    <property type="match status" value="1"/>
</dbReference>
<comment type="caution">
    <text evidence="12">The sequence shown here is derived from an EMBL/GenBank/DDBJ whole genome shotgun (WGS) entry which is preliminary data.</text>
</comment>
<dbReference type="CDD" id="cd00082">
    <property type="entry name" value="HisKA"/>
    <property type="match status" value="1"/>
</dbReference>
<dbReference type="PROSITE" id="PS50113">
    <property type="entry name" value="PAC"/>
    <property type="match status" value="2"/>
</dbReference>
<evidence type="ECO:0000256" key="3">
    <source>
        <dbReference type="ARBA" id="ARBA00012438"/>
    </source>
</evidence>
<dbReference type="CDD" id="cd00075">
    <property type="entry name" value="HATPase"/>
    <property type="match status" value="1"/>
</dbReference>
<reference evidence="12 13" key="1">
    <citation type="submission" date="2018-03" db="EMBL/GenBank/DDBJ databases">
        <title>Genomic Encyclopedia of Archaeal and Bacterial Type Strains, Phase II (KMG-II): from individual species to whole genera.</title>
        <authorList>
            <person name="Goeker M."/>
        </authorList>
    </citation>
    <scope>NUCLEOTIDE SEQUENCE [LARGE SCALE GENOMIC DNA]</scope>
    <source>
        <strain evidence="12 13">DSM 43146</strain>
    </source>
</reference>
<evidence type="ECO:0000313" key="12">
    <source>
        <dbReference type="EMBL" id="PRX08652.1"/>
    </source>
</evidence>
<sequence length="650" mass="69570">MRAAHRAPRHGEEQSRAAFEASPSGMIITGVDGRFERVNPAFARMLGRTVEELHGRDHREFTHPEDLTAGTGDTLGELEKRFLRPDGTVVWARVTTTAITGPDGRAQRLLQAEDITARKDAEARAARETDRLRSIIAIQREVAAAAADRDTALRLVVQRAMESLPAAEGAIIGMVDGDELYPAATVGALTASSDMRVRVDGSLAGQVVTSGKTLRCDDIGTDVRVDRDNSRSAGVRSMIIAPLFADGRVFGTLGVCSGLPYGFGDADTEQLTLLADALTGALRANAAVTALEISETRFRSAFDNSPLGMVLTGLREDNLGVVLRANPAMAAITGYPVERLAGMRIHDFHHPDEHAATDRVLDELSRTSLDTYAVAKRYRHADGHTLWVQVHSAVIRDEQGVPLHVVAQVQDVTDQRRTEQALADRNRELEGANHLKQDLMGMLGHEIGNPLTSILGSTEIFADCWDELTATQQRAMLATIARNANQIDGIVHEVLTLVTLDAGRITATPEPVGVQEHLTLVLANTGTSALLDCAAGITVSVQPGHLSQIVTNLLSNARKYGGGATMLTVGTDGPTVRIAVHDGGPGVPDALRPLLFERFSRALDTTKTVKGTGLGLYIVRELARANGGDVHYEPAPDGGSIFVLSLPGAF</sequence>
<dbReference type="EMBL" id="PVMZ01000039">
    <property type="protein sequence ID" value="PRX08652.1"/>
    <property type="molecule type" value="Genomic_DNA"/>
</dbReference>
<dbReference type="Gene3D" id="1.10.287.130">
    <property type="match status" value="1"/>
</dbReference>
<dbReference type="InterPro" id="IPR036890">
    <property type="entry name" value="HATPase_C_sf"/>
</dbReference>
<dbReference type="SUPFAM" id="SSF55785">
    <property type="entry name" value="PYP-like sensor domain (PAS domain)"/>
    <property type="match status" value="2"/>
</dbReference>
<dbReference type="InterPro" id="IPR029016">
    <property type="entry name" value="GAF-like_dom_sf"/>
</dbReference>
<dbReference type="PANTHER" id="PTHR43711:SF1">
    <property type="entry name" value="HISTIDINE KINASE 1"/>
    <property type="match status" value="1"/>
</dbReference>
<dbReference type="InterPro" id="IPR036097">
    <property type="entry name" value="HisK_dim/P_sf"/>
</dbReference>
<feature type="domain" description="PAC" evidence="11">
    <location>
        <begin position="76"/>
        <end position="127"/>
    </location>
</feature>
<dbReference type="Gene3D" id="3.30.450.20">
    <property type="entry name" value="PAS domain"/>
    <property type="match status" value="2"/>
</dbReference>
<feature type="domain" description="PAS" evidence="10">
    <location>
        <begin position="317"/>
        <end position="368"/>
    </location>
</feature>
<dbReference type="InterPro" id="IPR003594">
    <property type="entry name" value="HATPase_dom"/>
</dbReference>
<dbReference type="InterPro" id="IPR035965">
    <property type="entry name" value="PAS-like_dom_sf"/>
</dbReference>
<dbReference type="SMART" id="SM00388">
    <property type="entry name" value="HisKA"/>
    <property type="match status" value="1"/>
</dbReference>
<dbReference type="SMART" id="SM00091">
    <property type="entry name" value="PAS"/>
    <property type="match status" value="2"/>
</dbReference>
<evidence type="ECO:0000256" key="7">
    <source>
        <dbReference type="ARBA" id="ARBA00023012"/>
    </source>
</evidence>
<keyword evidence="6" id="KW-0418">Kinase</keyword>
<dbReference type="AlphaFoldDB" id="A0A2T0JM24"/>
<dbReference type="Pfam" id="PF02518">
    <property type="entry name" value="HATPase_c"/>
    <property type="match status" value="1"/>
</dbReference>
<dbReference type="SMART" id="SM00065">
    <property type="entry name" value="GAF"/>
    <property type="match status" value="1"/>
</dbReference>
<dbReference type="PROSITE" id="PS50109">
    <property type="entry name" value="HIS_KIN"/>
    <property type="match status" value="1"/>
</dbReference>
<protein>
    <recommendedName>
        <fullName evidence="3">histidine kinase</fullName>
        <ecNumber evidence="3">2.7.13.3</ecNumber>
    </recommendedName>
</protein>
<dbReference type="InterPro" id="IPR003018">
    <property type="entry name" value="GAF"/>
</dbReference>
<dbReference type="SMART" id="SM00387">
    <property type="entry name" value="HATPase_c"/>
    <property type="match status" value="1"/>
</dbReference>
<dbReference type="SUPFAM" id="SSF55781">
    <property type="entry name" value="GAF domain-like"/>
    <property type="match status" value="1"/>
</dbReference>
<dbReference type="Pfam" id="PF08447">
    <property type="entry name" value="PAS_3"/>
    <property type="match status" value="2"/>
</dbReference>
<dbReference type="PANTHER" id="PTHR43711">
    <property type="entry name" value="TWO-COMPONENT HISTIDINE KINASE"/>
    <property type="match status" value="1"/>
</dbReference>
<dbReference type="EC" id="2.7.13.3" evidence="3"/>
<evidence type="ECO:0000256" key="8">
    <source>
        <dbReference type="SAM" id="MobiDB-lite"/>
    </source>
</evidence>
<gene>
    <name evidence="12" type="ORF">CLV67_13939</name>
</gene>
<dbReference type="InterPro" id="IPR050736">
    <property type="entry name" value="Sensor_HK_Regulatory"/>
</dbReference>
<evidence type="ECO:0000259" key="9">
    <source>
        <dbReference type="PROSITE" id="PS50109"/>
    </source>
</evidence>
<keyword evidence="4" id="KW-0597">Phosphoprotein</keyword>
<dbReference type="GO" id="GO:0000155">
    <property type="term" value="F:phosphorelay sensor kinase activity"/>
    <property type="evidence" value="ECO:0007669"/>
    <property type="project" value="InterPro"/>
</dbReference>
<evidence type="ECO:0000256" key="1">
    <source>
        <dbReference type="ARBA" id="ARBA00000085"/>
    </source>
</evidence>
<dbReference type="SUPFAM" id="SSF55874">
    <property type="entry name" value="ATPase domain of HSP90 chaperone/DNA topoisomerase II/histidine kinase"/>
    <property type="match status" value="1"/>
</dbReference>
<feature type="region of interest" description="Disordered" evidence="8">
    <location>
        <begin position="1"/>
        <end position="21"/>
    </location>
</feature>
<organism evidence="12 13">
    <name type="scientific">Actinoplanes italicus</name>
    <dbReference type="NCBI Taxonomy" id="113567"/>
    <lineage>
        <taxon>Bacteria</taxon>
        <taxon>Bacillati</taxon>
        <taxon>Actinomycetota</taxon>
        <taxon>Actinomycetes</taxon>
        <taxon>Micromonosporales</taxon>
        <taxon>Micromonosporaceae</taxon>
        <taxon>Actinoplanes</taxon>
    </lineage>
</organism>
<keyword evidence="7" id="KW-0902">Two-component regulatory system</keyword>
<dbReference type="InterPro" id="IPR005467">
    <property type="entry name" value="His_kinase_dom"/>
</dbReference>
<evidence type="ECO:0000313" key="13">
    <source>
        <dbReference type="Proteomes" id="UP000239415"/>
    </source>
</evidence>
<dbReference type="InterPro" id="IPR000700">
    <property type="entry name" value="PAS-assoc_C"/>
</dbReference>
<evidence type="ECO:0000256" key="4">
    <source>
        <dbReference type="ARBA" id="ARBA00022553"/>
    </source>
</evidence>
<keyword evidence="5" id="KW-0808">Transferase</keyword>
<dbReference type="CDD" id="cd00130">
    <property type="entry name" value="PAS"/>
    <property type="match status" value="2"/>
</dbReference>
<accession>A0A2T0JM24</accession>
<feature type="domain" description="PAS" evidence="10">
    <location>
        <begin position="11"/>
        <end position="66"/>
    </location>
</feature>
<dbReference type="NCBIfam" id="TIGR00229">
    <property type="entry name" value="sensory_box"/>
    <property type="match status" value="2"/>
</dbReference>
<dbReference type="PRINTS" id="PR00344">
    <property type="entry name" value="BCTRLSENSOR"/>
</dbReference>
<evidence type="ECO:0000256" key="6">
    <source>
        <dbReference type="ARBA" id="ARBA00022777"/>
    </source>
</evidence>
<evidence type="ECO:0000259" key="11">
    <source>
        <dbReference type="PROSITE" id="PS50113"/>
    </source>
</evidence>
<feature type="domain" description="PAC" evidence="11">
    <location>
        <begin position="372"/>
        <end position="424"/>
    </location>
</feature>
<dbReference type="PROSITE" id="PS50112">
    <property type="entry name" value="PAS"/>
    <property type="match status" value="2"/>
</dbReference>